<protein>
    <submittedName>
        <fullName evidence="3">PRC-barrel domain-containing protein</fullName>
    </submittedName>
</protein>
<evidence type="ECO:0000259" key="2">
    <source>
        <dbReference type="Pfam" id="PF05239"/>
    </source>
</evidence>
<dbReference type="RefSeq" id="WP_369726642.1">
    <property type="nucleotide sequence ID" value="NZ_CP165734.1"/>
</dbReference>
<feature type="domain" description="PRC-barrel" evidence="2">
    <location>
        <begin position="15"/>
        <end position="73"/>
    </location>
</feature>
<feature type="region of interest" description="Disordered" evidence="1">
    <location>
        <begin position="80"/>
        <end position="99"/>
    </location>
</feature>
<dbReference type="Pfam" id="PF05239">
    <property type="entry name" value="PRC"/>
    <property type="match status" value="1"/>
</dbReference>
<sequence length="99" mass="11148">MRACGVREIRGLHRKEIGSVERAMIDKRSGQVKYAVLSFGGFLGIGDDDYPLPWQSLTYDESLGGYVTNVTEDRLKAAPKYSDESSWNWSDQSESKVNK</sequence>
<dbReference type="EMBL" id="CP165734">
    <property type="protein sequence ID" value="XDV61304.1"/>
    <property type="molecule type" value="Genomic_DNA"/>
</dbReference>
<dbReference type="PANTHER" id="PTHR36505">
    <property type="entry name" value="BLR1072 PROTEIN"/>
    <property type="match status" value="1"/>
</dbReference>
<dbReference type="InterPro" id="IPR027275">
    <property type="entry name" value="PRC-brl_dom"/>
</dbReference>
<gene>
    <name evidence="3" type="ORF">AB8Z38_30160</name>
</gene>
<evidence type="ECO:0000256" key="1">
    <source>
        <dbReference type="SAM" id="MobiDB-lite"/>
    </source>
</evidence>
<dbReference type="SUPFAM" id="SSF50346">
    <property type="entry name" value="PRC-barrel domain"/>
    <property type="match status" value="1"/>
</dbReference>
<dbReference type="Gene3D" id="2.30.30.240">
    <property type="entry name" value="PRC-barrel domain"/>
    <property type="match status" value="1"/>
</dbReference>
<name>A0AB39XUS5_9BRAD</name>
<reference evidence="3" key="1">
    <citation type="submission" date="2024-08" db="EMBL/GenBank/DDBJ databases">
        <authorList>
            <person name="Chaddad Z."/>
            <person name="Lamrabet M."/>
            <person name="Bouhnik O."/>
            <person name="Alami S."/>
            <person name="Wipf D."/>
            <person name="Courty P.E."/>
            <person name="Missbah El Idrissi M."/>
        </authorList>
    </citation>
    <scope>NUCLEOTIDE SEQUENCE</scope>
    <source>
        <strain evidence="3">LLZ17</strain>
    </source>
</reference>
<dbReference type="AlphaFoldDB" id="A0AB39XUS5"/>
<proteinExistence type="predicted"/>
<accession>A0AB39XUS5</accession>
<organism evidence="3">
    <name type="scientific">Bradyrhizobium sp. LLZ17</name>
    <dbReference type="NCBI Taxonomy" id="3239388"/>
    <lineage>
        <taxon>Bacteria</taxon>
        <taxon>Pseudomonadati</taxon>
        <taxon>Pseudomonadota</taxon>
        <taxon>Alphaproteobacteria</taxon>
        <taxon>Hyphomicrobiales</taxon>
        <taxon>Nitrobacteraceae</taxon>
        <taxon>Bradyrhizobium</taxon>
    </lineage>
</organism>
<dbReference type="InterPro" id="IPR011033">
    <property type="entry name" value="PRC_barrel-like_sf"/>
</dbReference>
<dbReference type="PANTHER" id="PTHR36505:SF1">
    <property type="entry name" value="BLR1072 PROTEIN"/>
    <property type="match status" value="1"/>
</dbReference>
<evidence type="ECO:0000313" key="3">
    <source>
        <dbReference type="EMBL" id="XDV61304.1"/>
    </source>
</evidence>